<dbReference type="GO" id="GO:0005524">
    <property type="term" value="F:ATP binding"/>
    <property type="evidence" value="ECO:0007669"/>
    <property type="project" value="UniProtKB-UniRule"/>
</dbReference>
<dbReference type="Gene3D" id="1.10.10.10">
    <property type="entry name" value="Winged helix-like DNA-binding domain superfamily/Winged helix DNA-binding domain"/>
    <property type="match status" value="1"/>
</dbReference>
<dbReference type="PROSITE" id="PS00107">
    <property type="entry name" value="PROTEIN_KINASE_ATP"/>
    <property type="match status" value="1"/>
</dbReference>
<dbReference type="SUPFAM" id="SSF56112">
    <property type="entry name" value="Protein kinase-like (PK-like)"/>
    <property type="match status" value="1"/>
</dbReference>
<comment type="caution">
    <text evidence="7">The sequence shown here is derived from an EMBL/GenBank/DDBJ whole genome shotgun (WGS) entry which is preliminary data.</text>
</comment>
<dbReference type="InterPro" id="IPR058852">
    <property type="entry name" value="HTH_77"/>
</dbReference>
<evidence type="ECO:0000259" key="6">
    <source>
        <dbReference type="PROSITE" id="PS50043"/>
    </source>
</evidence>
<dbReference type="PROSITE" id="PS50043">
    <property type="entry name" value="HTH_LUXR_2"/>
    <property type="match status" value="1"/>
</dbReference>
<feature type="region of interest" description="Disordered" evidence="4">
    <location>
        <begin position="304"/>
        <end position="333"/>
    </location>
</feature>
<dbReference type="SMART" id="SM00421">
    <property type="entry name" value="HTH_LUXR"/>
    <property type="match status" value="1"/>
</dbReference>
<dbReference type="PROSITE" id="PS00108">
    <property type="entry name" value="PROTEIN_KINASE_ST"/>
    <property type="match status" value="1"/>
</dbReference>
<dbReference type="EMBL" id="PUIO01000020">
    <property type="protein sequence ID" value="PQP23523.1"/>
    <property type="molecule type" value="Genomic_DNA"/>
</dbReference>
<name>A0A2S8J999_RHOOP</name>
<evidence type="ECO:0000256" key="4">
    <source>
        <dbReference type="SAM" id="MobiDB-lite"/>
    </source>
</evidence>
<dbReference type="PROSITE" id="PS50011">
    <property type="entry name" value="PROTEIN_KINASE_DOM"/>
    <property type="match status" value="1"/>
</dbReference>
<dbReference type="InterPro" id="IPR011990">
    <property type="entry name" value="TPR-like_helical_dom_sf"/>
</dbReference>
<dbReference type="AlphaFoldDB" id="A0A2S8J999"/>
<dbReference type="GO" id="GO:0003677">
    <property type="term" value="F:DNA binding"/>
    <property type="evidence" value="ECO:0007669"/>
    <property type="project" value="InterPro"/>
</dbReference>
<dbReference type="Proteomes" id="UP000239290">
    <property type="component" value="Unassembled WGS sequence"/>
</dbReference>
<accession>A0A2S8J999</accession>
<evidence type="ECO:0000313" key="7">
    <source>
        <dbReference type="EMBL" id="PQP23523.1"/>
    </source>
</evidence>
<sequence>MGDKEPLDTQRYPAPAVTAELRATGFDDAHEIGCGGFGVVYRCTQAELDRTVAVKVLTVELDEENRSRFFREQRAMGRLTGHPNIVGVLQVGATDSGLPYIVMPYYSQGSLDARVRHAGPLPVGEALRIGVKIAGAVESAHRLGILHRDVKPANILLTDYGEPALTDFGIAHITGGFETATGTGTVTGSPAYTAPEVLEGEPPSPAADVYGLGATLFSALTGHAAFERHSDEQVVAQFLRITTQPVPDLREHGIPDDVSDTIAHAMSRTPDQRPATAADFGEELRSIQLDHGYPVDDMALRTEPAAQRNDQQSTSRGVRSTHPSPRSRAGNVPLELTSFVGRRHELTETKKLLAGSRLVTLTGIGGVGKTRLAMRTASAVQREYADGVHMVELGELRDKSVLDDAVAGAVGLRNHSARPLRDALIEFLTPREVLLVLDNCEHMVDVAAELADTLLRACPRVRILATSREPLDIGGETLLRVPPLPVPDPARRPSLRSLPKYDAVSLFAERAAAAVPGFTLTEDNATAVAGICHRLDGLPLSIELAAARLRAMSPEQILERLTNRYTLLSRGSRGAPTRQQTLRLCIDWSFELCTAREQRVWARLAVFAGSFELDAAEQVCGEDLTPDELLDTLTSLVEKSILIREETGSVVRFRMLETLRAYGYETLVHTGEAITLRRRHLDWYEALARESESEWISVRQLDWIARLKREQPNLWEALEFSVDDNPAAGLRTAAALRWFWTSQGLYNEGRHWLDQLLARQSGPPTLEWVNALYCASVMANAQGDLQAGAVLVEEGRALTAQTSDQMMRALVADADGMLALYSGDLPRARSRLETALAGFSEHGERTLQTNVLYLLGLVYGLSGLTDRAIECHERVLAITEIHGEKVYRAHSLWALGIDVWQQGAADRAVQLLEQSLELTRQVHSPRVAAASLEALAWITCELRDEQRAAVLLGAAEGLARSIGSAAVIHSSLIVYQEQCAMKARQTLGDTKFAAAHRRGEQFGFDAAIAYALHEQPPAASGVSDAATDASTRLTKRERQVADLIAQGLTNQAIADRLVISPRTAQGHVEHILTKLGFTSRTQVAAWVVDKAHS</sequence>
<dbReference type="InterPro" id="IPR027417">
    <property type="entry name" value="P-loop_NTPase"/>
</dbReference>
<feature type="domain" description="HTH luxR-type" evidence="6">
    <location>
        <begin position="1026"/>
        <end position="1091"/>
    </location>
</feature>
<dbReference type="Gene3D" id="1.10.510.10">
    <property type="entry name" value="Transferase(Phosphotransferase) domain 1"/>
    <property type="match status" value="1"/>
</dbReference>
<dbReference type="SUPFAM" id="SSF48452">
    <property type="entry name" value="TPR-like"/>
    <property type="match status" value="2"/>
</dbReference>
<dbReference type="GO" id="GO:0043531">
    <property type="term" value="F:ADP binding"/>
    <property type="evidence" value="ECO:0007669"/>
    <property type="project" value="InterPro"/>
</dbReference>
<dbReference type="PRINTS" id="PR00038">
    <property type="entry name" value="HTHLUXR"/>
</dbReference>
<keyword evidence="1 3" id="KW-0547">Nucleotide-binding</keyword>
<feature type="compositionally biased region" description="Polar residues" evidence="4">
    <location>
        <begin position="308"/>
        <end position="324"/>
    </location>
</feature>
<protein>
    <submittedName>
        <fullName evidence="7">Protein kinase</fullName>
    </submittedName>
</protein>
<dbReference type="Pfam" id="PF00069">
    <property type="entry name" value="Pkinase"/>
    <property type="match status" value="1"/>
</dbReference>
<dbReference type="Gene3D" id="3.40.50.300">
    <property type="entry name" value="P-loop containing nucleotide triphosphate hydrolases"/>
    <property type="match status" value="1"/>
</dbReference>
<dbReference type="InterPro" id="IPR000792">
    <property type="entry name" value="Tscrpt_reg_LuxR_C"/>
</dbReference>
<evidence type="ECO:0000256" key="3">
    <source>
        <dbReference type="PROSITE-ProRule" id="PRU10141"/>
    </source>
</evidence>
<keyword evidence="7" id="KW-0418">Kinase</keyword>
<dbReference type="InterPro" id="IPR008271">
    <property type="entry name" value="Ser/Thr_kinase_AS"/>
</dbReference>
<dbReference type="RefSeq" id="WP_105416421.1">
    <property type="nucleotide sequence ID" value="NZ_PUIO01000020.1"/>
</dbReference>
<dbReference type="CDD" id="cd06170">
    <property type="entry name" value="LuxR_C_like"/>
    <property type="match status" value="1"/>
</dbReference>
<dbReference type="CDD" id="cd14014">
    <property type="entry name" value="STKc_PknB_like"/>
    <property type="match status" value="1"/>
</dbReference>
<dbReference type="Gene3D" id="3.30.200.20">
    <property type="entry name" value="Phosphorylase Kinase, domain 1"/>
    <property type="match status" value="1"/>
</dbReference>
<dbReference type="PANTHER" id="PTHR47691:SF3">
    <property type="entry name" value="HTH-TYPE TRANSCRIPTIONAL REGULATOR RV0890C-RELATED"/>
    <property type="match status" value="1"/>
</dbReference>
<dbReference type="PANTHER" id="PTHR47691">
    <property type="entry name" value="REGULATOR-RELATED"/>
    <property type="match status" value="1"/>
</dbReference>
<feature type="domain" description="Protein kinase" evidence="5">
    <location>
        <begin position="26"/>
        <end position="294"/>
    </location>
</feature>
<dbReference type="InterPro" id="IPR011009">
    <property type="entry name" value="Kinase-like_dom_sf"/>
</dbReference>
<evidence type="ECO:0000259" key="5">
    <source>
        <dbReference type="PROSITE" id="PS50011"/>
    </source>
</evidence>
<dbReference type="SMART" id="SM00220">
    <property type="entry name" value="S_TKc"/>
    <property type="match status" value="1"/>
</dbReference>
<dbReference type="InterPro" id="IPR000719">
    <property type="entry name" value="Prot_kinase_dom"/>
</dbReference>
<dbReference type="GO" id="GO:0004672">
    <property type="term" value="F:protein kinase activity"/>
    <property type="evidence" value="ECO:0007669"/>
    <property type="project" value="InterPro"/>
</dbReference>
<dbReference type="Pfam" id="PF25872">
    <property type="entry name" value="HTH_77"/>
    <property type="match status" value="1"/>
</dbReference>
<keyword evidence="7" id="KW-0808">Transferase</keyword>
<gene>
    <name evidence="7" type="ORF">C5613_18430</name>
</gene>
<dbReference type="InterPro" id="IPR016032">
    <property type="entry name" value="Sig_transdc_resp-reg_C-effctor"/>
</dbReference>
<dbReference type="GO" id="GO:0006355">
    <property type="term" value="P:regulation of DNA-templated transcription"/>
    <property type="evidence" value="ECO:0007669"/>
    <property type="project" value="InterPro"/>
</dbReference>
<organism evidence="7 8">
    <name type="scientific">Rhodococcus opacus</name>
    <name type="common">Nocardia opaca</name>
    <dbReference type="NCBI Taxonomy" id="37919"/>
    <lineage>
        <taxon>Bacteria</taxon>
        <taxon>Bacillati</taxon>
        <taxon>Actinomycetota</taxon>
        <taxon>Actinomycetes</taxon>
        <taxon>Mycobacteriales</taxon>
        <taxon>Nocardiaceae</taxon>
        <taxon>Rhodococcus</taxon>
    </lineage>
</organism>
<evidence type="ECO:0000256" key="2">
    <source>
        <dbReference type="ARBA" id="ARBA00022840"/>
    </source>
</evidence>
<reference evidence="8" key="1">
    <citation type="submission" date="2018-02" db="EMBL/GenBank/DDBJ databases">
        <title>Draft genome sequencing of Rhodococcus opacus KU647198.</title>
        <authorList>
            <person name="Zheng B.-X."/>
        </authorList>
    </citation>
    <scope>NUCLEOTIDE SEQUENCE [LARGE SCALE GENOMIC DNA]</scope>
    <source>
        <strain evidence="8">04-OD7</strain>
    </source>
</reference>
<dbReference type="Gene3D" id="1.25.40.10">
    <property type="entry name" value="Tetratricopeptide repeat domain"/>
    <property type="match status" value="1"/>
</dbReference>
<dbReference type="InterPro" id="IPR036388">
    <property type="entry name" value="WH-like_DNA-bd_sf"/>
</dbReference>
<evidence type="ECO:0000256" key="1">
    <source>
        <dbReference type="ARBA" id="ARBA00022741"/>
    </source>
</evidence>
<dbReference type="PRINTS" id="PR00364">
    <property type="entry name" value="DISEASERSIST"/>
</dbReference>
<dbReference type="SUPFAM" id="SSF52540">
    <property type="entry name" value="P-loop containing nucleoside triphosphate hydrolases"/>
    <property type="match status" value="1"/>
</dbReference>
<evidence type="ECO:0000313" key="8">
    <source>
        <dbReference type="Proteomes" id="UP000239290"/>
    </source>
</evidence>
<dbReference type="Pfam" id="PF00196">
    <property type="entry name" value="GerE"/>
    <property type="match status" value="1"/>
</dbReference>
<proteinExistence type="predicted"/>
<feature type="binding site" evidence="3">
    <location>
        <position position="55"/>
    </location>
    <ligand>
        <name>ATP</name>
        <dbReference type="ChEBI" id="CHEBI:30616"/>
    </ligand>
</feature>
<keyword evidence="2 3" id="KW-0067">ATP-binding</keyword>
<dbReference type="InterPro" id="IPR017441">
    <property type="entry name" value="Protein_kinase_ATP_BS"/>
</dbReference>
<dbReference type="SUPFAM" id="SSF46894">
    <property type="entry name" value="C-terminal effector domain of the bipartite response regulators"/>
    <property type="match status" value="1"/>
</dbReference>